<dbReference type="EMBL" id="VSRR010011461">
    <property type="protein sequence ID" value="MPC53215.1"/>
    <property type="molecule type" value="Genomic_DNA"/>
</dbReference>
<reference evidence="1 2" key="1">
    <citation type="submission" date="2019-05" db="EMBL/GenBank/DDBJ databases">
        <title>Another draft genome of Portunus trituberculatus and its Hox gene families provides insights of decapod evolution.</title>
        <authorList>
            <person name="Jeong J.-H."/>
            <person name="Song I."/>
            <person name="Kim S."/>
            <person name="Choi T."/>
            <person name="Kim D."/>
            <person name="Ryu S."/>
            <person name="Kim W."/>
        </authorList>
    </citation>
    <scope>NUCLEOTIDE SEQUENCE [LARGE SCALE GENOMIC DNA]</scope>
    <source>
        <tissue evidence="1">Muscle</tissue>
    </source>
</reference>
<gene>
    <name evidence="1" type="ORF">E2C01_047105</name>
</gene>
<dbReference type="Proteomes" id="UP000324222">
    <property type="component" value="Unassembled WGS sequence"/>
</dbReference>
<comment type="caution">
    <text evidence="1">The sequence shown here is derived from an EMBL/GenBank/DDBJ whole genome shotgun (WGS) entry which is preliminary data.</text>
</comment>
<dbReference type="AlphaFoldDB" id="A0A5B7G719"/>
<proteinExistence type="predicted"/>
<sequence length="90" mass="9860">MVSDMAKVVVMVSSIQPTTAHATTHALGDMAARRVLRVWISSEWSDSDGVTSLASAKRDKTVECNHTLTGMTDVVGKRTHERALPYWSES</sequence>
<name>A0A5B7G719_PORTR</name>
<evidence type="ECO:0000313" key="1">
    <source>
        <dbReference type="EMBL" id="MPC53215.1"/>
    </source>
</evidence>
<evidence type="ECO:0000313" key="2">
    <source>
        <dbReference type="Proteomes" id="UP000324222"/>
    </source>
</evidence>
<organism evidence="1 2">
    <name type="scientific">Portunus trituberculatus</name>
    <name type="common">Swimming crab</name>
    <name type="synonym">Neptunus trituberculatus</name>
    <dbReference type="NCBI Taxonomy" id="210409"/>
    <lineage>
        <taxon>Eukaryota</taxon>
        <taxon>Metazoa</taxon>
        <taxon>Ecdysozoa</taxon>
        <taxon>Arthropoda</taxon>
        <taxon>Crustacea</taxon>
        <taxon>Multicrustacea</taxon>
        <taxon>Malacostraca</taxon>
        <taxon>Eumalacostraca</taxon>
        <taxon>Eucarida</taxon>
        <taxon>Decapoda</taxon>
        <taxon>Pleocyemata</taxon>
        <taxon>Brachyura</taxon>
        <taxon>Eubrachyura</taxon>
        <taxon>Portunoidea</taxon>
        <taxon>Portunidae</taxon>
        <taxon>Portuninae</taxon>
        <taxon>Portunus</taxon>
    </lineage>
</organism>
<accession>A0A5B7G719</accession>
<protein>
    <submittedName>
        <fullName evidence="1">Uncharacterized protein</fullName>
    </submittedName>
</protein>
<keyword evidence="2" id="KW-1185">Reference proteome</keyword>